<dbReference type="EMBL" id="KI926032">
    <property type="protein sequence ID" value="ETW43942.1"/>
    <property type="molecule type" value="Genomic_DNA"/>
</dbReference>
<dbReference type="Proteomes" id="UP000019114">
    <property type="component" value="Unassembled WGS sequence"/>
</dbReference>
<dbReference type="SUPFAM" id="SSF140924">
    <property type="entry name" value="Duffy binding domain-like"/>
    <property type="match status" value="2"/>
</dbReference>
<feature type="domain" description="Duffy-binding-like" evidence="5">
    <location>
        <begin position="324"/>
        <end position="491"/>
    </location>
</feature>
<feature type="region of interest" description="Disordered" evidence="1">
    <location>
        <begin position="412"/>
        <end position="439"/>
    </location>
</feature>
<dbReference type="OrthoDB" id="10572144at2759"/>
<dbReference type="InterPro" id="IPR042202">
    <property type="entry name" value="Duffy-ag-bd_sf"/>
</dbReference>
<evidence type="ECO:0008006" key="8">
    <source>
        <dbReference type="Google" id="ProtNLM"/>
    </source>
</evidence>
<evidence type="ECO:0000313" key="6">
    <source>
        <dbReference type="EMBL" id="ETW43942.1"/>
    </source>
</evidence>
<feature type="non-terminal residue" evidence="6">
    <location>
        <position position="785"/>
    </location>
</feature>
<name>W4IKF9_PLAFA</name>
<dbReference type="InterPro" id="IPR008602">
    <property type="entry name" value="Duffy-antigen-binding"/>
</dbReference>
<reference evidence="6 7" key="1">
    <citation type="submission" date="2013-02" db="EMBL/GenBank/DDBJ databases">
        <title>The Genome Annotation of Plasmodium falciparum NF135/5.C10.</title>
        <authorList>
            <consortium name="The Broad Institute Genome Sequencing Platform"/>
            <consortium name="The Broad Institute Genome Sequencing Center for Infectious Disease"/>
            <person name="Neafsey D."/>
            <person name="Hoffman S."/>
            <person name="Volkman S."/>
            <person name="Rosenthal P."/>
            <person name="Walker B."/>
            <person name="Young S.K."/>
            <person name="Zeng Q."/>
            <person name="Gargeya S."/>
            <person name="Fitzgerald M."/>
            <person name="Haas B."/>
            <person name="Abouelleil A."/>
            <person name="Allen A.W."/>
            <person name="Alvarado L."/>
            <person name="Arachchi H.M."/>
            <person name="Berlin A.M."/>
            <person name="Chapman S.B."/>
            <person name="Gainer-Dewar J."/>
            <person name="Goldberg J."/>
            <person name="Griggs A."/>
            <person name="Gujja S."/>
            <person name="Hansen M."/>
            <person name="Howarth C."/>
            <person name="Imamovic A."/>
            <person name="Ireland A."/>
            <person name="Larimer J."/>
            <person name="McCowan C."/>
            <person name="Murphy C."/>
            <person name="Pearson M."/>
            <person name="Poon T.W."/>
            <person name="Priest M."/>
            <person name="Roberts A."/>
            <person name="Saif S."/>
            <person name="Shea T."/>
            <person name="Sisk P."/>
            <person name="Sykes S."/>
            <person name="Wortman J."/>
            <person name="Nusbaum C."/>
            <person name="Birren B."/>
        </authorList>
    </citation>
    <scope>NUCLEOTIDE SEQUENCE [LARGE SCALE GENOMIC DNA]</scope>
    <source>
        <strain evidence="6 7">NF135/5.C10</strain>
    </source>
</reference>
<sequence>MVPPGGRQGGSGEDGIDDKDAKHLLDSIGKKVYKEKVKNGEAKNYINELKVLLSLASTNSELNYTNDPCQLIKEKRDKLLGGNSNRYPCESLSGKDVNRFSDTLGGQCTNEKMRSGGKGACAPYRRLHLCHHNLETIDTKSTTHKLLAEVCYAAKHEGESLRGQHGQHKGTNNESQLCTVLARSFADIGDIVRGRDLYLGNPQEKTKREQLENKLKEIFGNIYEELKNGKTNGQALQARYKDTDNYYELREDWWDANRETVWKAITCSAATGNKYFRPTCGDSGDEKHSTLASNKCRCGDDKKPNDQVPTYFDYVPQYLRWFEEWAEDFCRLRKHKLENAKSKCRGKDKSGNDKYCDLNRYDCEKTASGKHDFFEEDDCIGCHHSCSHFVNWIDNQKLEFLKQREKYKSEIKKYTNGQSRGTGGSKRKKRSAHGGSNDNGYEKNFYEKLKEKNKYVKVDGFLELLNKEDVCTKKLNDQDEEEGKIDFKNVKSSSASGDGSNKTFYRTTYCEACPWCGAQKKSGGGWEAKNEDCANEVTKEYNEQDTTTIEILTPEEGQSDILKKYNKFCKNGANGEKSVIDGGQIKKWQCYYDKDKPSGQNNNCVQGEWKDFKKGQKVTSYNAFFWDWVHDMLHDSIEWRDEHGKCINKDNGNTCISGCKKKCDCFQKWVQQKESEWENVKKHFKKQKDIVKEETLLGGVMTHDFVLEGVLKDGNLLQNIKDVHGDTDDIKHIEELLKDEEATGAIAGGENNTTIDKLLKHEEQDAKQCLEKQEECEKKKQQPKP</sequence>
<feature type="domain" description="Duffy-antigen binding" evidence="3">
    <location>
        <begin position="119"/>
        <end position="320"/>
    </location>
</feature>
<dbReference type="GO" id="GO:0016020">
    <property type="term" value="C:membrane"/>
    <property type="evidence" value="ECO:0007669"/>
    <property type="project" value="InterPro"/>
</dbReference>
<evidence type="ECO:0000259" key="2">
    <source>
        <dbReference type="Pfam" id="PF03011"/>
    </source>
</evidence>
<dbReference type="Gene3D" id="1.20.1310.20">
    <property type="entry name" value="Duffy-antigen binding domain"/>
    <property type="match status" value="1"/>
</dbReference>
<dbReference type="GO" id="GO:0046789">
    <property type="term" value="F:host cell surface receptor binding"/>
    <property type="evidence" value="ECO:0007669"/>
    <property type="project" value="InterPro"/>
</dbReference>
<dbReference type="Pfam" id="PF22672">
    <property type="entry name" value="DBL_C"/>
    <property type="match status" value="1"/>
</dbReference>
<gene>
    <name evidence="6" type="ORF">PFNF135_01541</name>
</gene>
<dbReference type="Pfam" id="PF03011">
    <property type="entry name" value="PFEMP"/>
    <property type="match status" value="1"/>
</dbReference>
<feature type="region of interest" description="Disordered" evidence="1">
    <location>
        <begin position="1"/>
        <end position="21"/>
    </location>
</feature>
<evidence type="ECO:0000256" key="1">
    <source>
        <dbReference type="SAM" id="MobiDB-lite"/>
    </source>
</evidence>
<dbReference type="InterPro" id="IPR004258">
    <property type="entry name" value="DBL"/>
</dbReference>
<protein>
    <recommendedName>
        <fullName evidence="8">Duffy-binding-like domain-containing protein</fullName>
    </recommendedName>
</protein>
<feature type="domain" description="Plasmodium falciparum erythrocyte membrane protein-1 N-terminal segment" evidence="4">
    <location>
        <begin position="20"/>
        <end position="57"/>
    </location>
</feature>
<evidence type="ECO:0000259" key="4">
    <source>
        <dbReference type="Pfam" id="PF15447"/>
    </source>
</evidence>
<proteinExistence type="predicted"/>
<feature type="compositionally biased region" description="Gly residues" evidence="1">
    <location>
        <begin position="1"/>
        <end position="13"/>
    </location>
</feature>
<accession>W4IKF9</accession>
<dbReference type="FunFam" id="1.20.58.830:FF:000003">
    <property type="entry name" value="Erythrocyte membrane protein 1, PfEMP1"/>
    <property type="match status" value="1"/>
</dbReference>
<dbReference type="Gene3D" id="1.20.58.830">
    <property type="match status" value="2"/>
</dbReference>
<feature type="domain" description="Duffy-binding-like" evidence="2">
    <location>
        <begin position="624"/>
        <end position="775"/>
    </location>
</feature>
<evidence type="ECO:0000259" key="5">
    <source>
        <dbReference type="Pfam" id="PF22672"/>
    </source>
</evidence>
<dbReference type="InterPro" id="IPR029210">
    <property type="entry name" value="PfEMP1_NTS"/>
</dbReference>
<organism evidence="6 7">
    <name type="scientific">Plasmodium falciparum NF135/5.C10</name>
    <dbReference type="NCBI Taxonomy" id="1036726"/>
    <lineage>
        <taxon>Eukaryota</taxon>
        <taxon>Sar</taxon>
        <taxon>Alveolata</taxon>
        <taxon>Apicomplexa</taxon>
        <taxon>Aconoidasida</taxon>
        <taxon>Haemosporida</taxon>
        <taxon>Plasmodiidae</taxon>
        <taxon>Plasmodium</taxon>
        <taxon>Plasmodium (Laverania)</taxon>
    </lineage>
</organism>
<evidence type="ECO:0000313" key="7">
    <source>
        <dbReference type="Proteomes" id="UP000019114"/>
    </source>
</evidence>
<dbReference type="InterPro" id="IPR054595">
    <property type="entry name" value="DBL_C"/>
</dbReference>
<dbReference type="FunFam" id="1.20.1310.20:FF:000001">
    <property type="entry name" value="Erythrocyte membrane protein 1, PfEMP1"/>
    <property type="match status" value="1"/>
</dbReference>
<dbReference type="Pfam" id="PF15447">
    <property type="entry name" value="NTS"/>
    <property type="match status" value="1"/>
</dbReference>
<evidence type="ECO:0000259" key="3">
    <source>
        <dbReference type="Pfam" id="PF05424"/>
    </source>
</evidence>
<dbReference type="AlphaFoldDB" id="W4IKF9"/>
<reference evidence="6 7" key="2">
    <citation type="submission" date="2013-02" db="EMBL/GenBank/DDBJ databases">
        <title>The Genome Sequence of Plasmodium falciparum NF135/5.C10.</title>
        <authorList>
            <consortium name="The Broad Institute Genome Sequencing Platform"/>
            <consortium name="The Broad Institute Genome Sequencing Center for Infectious Disease"/>
            <person name="Neafsey D."/>
            <person name="Cheeseman I."/>
            <person name="Volkman S."/>
            <person name="Adams J."/>
            <person name="Walker B."/>
            <person name="Young S.K."/>
            <person name="Zeng Q."/>
            <person name="Gargeya S."/>
            <person name="Fitzgerald M."/>
            <person name="Haas B."/>
            <person name="Abouelleil A."/>
            <person name="Alvarado L."/>
            <person name="Arachchi H.M."/>
            <person name="Berlin A.M."/>
            <person name="Chapman S.B."/>
            <person name="Dewar J."/>
            <person name="Goldberg J."/>
            <person name="Griggs A."/>
            <person name="Gujja S."/>
            <person name="Hansen M."/>
            <person name="Howarth C."/>
            <person name="Imamovic A."/>
            <person name="Larimer J."/>
            <person name="McCowan C."/>
            <person name="Murphy C."/>
            <person name="Neiman D."/>
            <person name="Pearson M."/>
            <person name="Priest M."/>
            <person name="Roberts A."/>
            <person name="Saif S."/>
            <person name="Shea T."/>
            <person name="Sisk P."/>
            <person name="Sykes S."/>
            <person name="Wortman J."/>
            <person name="Nusbaum C."/>
            <person name="Birren B."/>
        </authorList>
    </citation>
    <scope>NUCLEOTIDE SEQUENCE [LARGE SCALE GENOMIC DNA]</scope>
    <source>
        <strain evidence="6 7">NF135/5.C10</strain>
    </source>
</reference>
<dbReference type="Pfam" id="PF05424">
    <property type="entry name" value="Duffy_binding"/>
    <property type="match status" value="1"/>
</dbReference>